<keyword evidence="2" id="KW-1185">Reference proteome</keyword>
<organism evidence="1 2">
    <name type="scientific">Aquipluma nitroreducens</name>
    <dbReference type="NCBI Taxonomy" id="2010828"/>
    <lineage>
        <taxon>Bacteria</taxon>
        <taxon>Pseudomonadati</taxon>
        <taxon>Bacteroidota</taxon>
        <taxon>Bacteroidia</taxon>
        <taxon>Marinilabiliales</taxon>
        <taxon>Prolixibacteraceae</taxon>
        <taxon>Aquipluma</taxon>
    </lineage>
</organism>
<dbReference type="InterPro" id="IPR012334">
    <property type="entry name" value="Pectin_lyas_fold"/>
</dbReference>
<reference evidence="1" key="1">
    <citation type="journal article" date="2020" name="Int. J. Syst. Evol. Microbiol.">
        <title>Aquipluma nitroreducens gen. nov. sp. nov., a novel facultatively anaerobic bacterium isolated from a freshwater lake.</title>
        <authorList>
            <person name="Watanabe M."/>
            <person name="Kojima H."/>
            <person name="Fukui M."/>
        </authorList>
    </citation>
    <scope>NUCLEOTIDE SEQUENCE</scope>
    <source>
        <strain evidence="1">MeG22</strain>
    </source>
</reference>
<dbReference type="NCBIfam" id="NF041518">
    <property type="entry name" value="choice_anch_Q"/>
    <property type="match status" value="1"/>
</dbReference>
<protein>
    <submittedName>
        <fullName evidence="1">RTX toxin hemolysin-type calcium-binding protein</fullName>
    </submittedName>
</protein>
<dbReference type="InterPro" id="IPR011050">
    <property type="entry name" value="Pectin_lyase_fold/virulence"/>
</dbReference>
<proteinExistence type="predicted"/>
<name>A0A5K7S3Q2_9BACT</name>
<dbReference type="InterPro" id="IPR059226">
    <property type="entry name" value="Choice_anch_Q_dom"/>
</dbReference>
<dbReference type="SUPFAM" id="SSF51126">
    <property type="entry name" value="Pectin lyase-like"/>
    <property type="match status" value="1"/>
</dbReference>
<accession>A0A5K7S3Q2</accession>
<dbReference type="Gene3D" id="2.160.20.10">
    <property type="entry name" value="Single-stranded right-handed beta-helix, Pectin lyase-like"/>
    <property type="match status" value="1"/>
</dbReference>
<dbReference type="EMBL" id="AP018694">
    <property type="protein sequence ID" value="BBE16172.1"/>
    <property type="molecule type" value="Genomic_DNA"/>
</dbReference>
<dbReference type="AlphaFoldDB" id="A0A5K7S3Q2"/>
<sequence>MTKITNLYGHVFLILIAFFAVVLPPVSASNWYVDGDAVGTNDGTSWQNAWTGFGSVVWGVSGVKAGDTLFISGGSPSKTYSETLKVGTSGSSSSPIVIKAGQNKDHNGVVTFSGAGIDLNQKSDITVDGNYDNQNHILFTGADIGITNGTNGHMINNIDFDKVGMGININGVLNEIHHCSLSNVNGGTHEWAAIRLSGGAPQFDQNKIHDNYISILSGQGNGYGPDGIQTSSGLSVYNNIITAEKATTSLLTPEHPDFLQAGGSNFLKVYNNEFRNVADAAIQLGVWFDHAYNNVWIYNNIFRIVDQIDGYPEYIRLYAGPGKILSIDNLKILNNTFVDNSDKYLPIRIMGYAANPTGSGNEIKNNIFYNMGTSASFPVVHIEESTGWTEASWTFSNNIYYGTSGLPYIFFRGQSYTIPQWKDSNEPSAITSAPKFMSYVPNELTNDFHLTSGDTVARDKGIDLGAYFTTDKDGVIRAEGIAWDIGAYEASSVSTPSSDKAPPGNLTN</sequence>
<evidence type="ECO:0000313" key="2">
    <source>
        <dbReference type="Proteomes" id="UP001193389"/>
    </source>
</evidence>
<dbReference type="Proteomes" id="UP001193389">
    <property type="component" value="Chromosome"/>
</dbReference>
<gene>
    <name evidence="1" type="ORF">AQPE_0309</name>
</gene>
<dbReference type="KEGG" id="anf:AQPE_0309"/>
<evidence type="ECO:0000313" key="1">
    <source>
        <dbReference type="EMBL" id="BBE16172.1"/>
    </source>
</evidence>